<dbReference type="GO" id="GO:0016020">
    <property type="term" value="C:membrane"/>
    <property type="evidence" value="ECO:0007669"/>
    <property type="project" value="InterPro"/>
</dbReference>
<dbReference type="AlphaFoldDB" id="I6YT42"/>
<gene>
    <name evidence="1" type="ordered locus">MROS_0479</name>
</gene>
<sequence>MDFLALFWLFIIISSIQPLIRKKMLDSARIKLLELIEKKRGSRVIALIHRQETLSMLGFPLMKYIDINDSEQILRAIKLTDKDVPIDIILHTPGGLVLATEQIANALKKHHAKVTVFIPHYAMSGGTMIALAADEIVMDENAVLGPLDPQIGTKPAASILSILNKKPIDKIDDETLILADVSQKAINQVKNVILRLIEGKINNAEEVAEKLSSGIWTHDYPITVDEAINLGLPVSTEMPNEVYQLMALYPQTAQRRPSVEYIPLPRTKGERTSEE</sequence>
<protein>
    <submittedName>
        <fullName evidence="1">Periplasmic serine protease</fullName>
    </submittedName>
</protein>
<dbReference type="NCBIfam" id="NF047768">
    <property type="entry name" value="Clp_like_SDH"/>
    <property type="match status" value="1"/>
</dbReference>
<dbReference type="Pfam" id="PF01972">
    <property type="entry name" value="SDH_protease"/>
    <property type="match status" value="1"/>
</dbReference>
<proteinExistence type="predicted"/>
<dbReference type="STRING" id="1191523.MROS_0479"/>
<dbReference type="RefSeq" id="WP_014855159.1">
    <property type="nucleotide sequence ID" value="NC_018178.1"/>
</dbReference>
<dbReference type="InterPro" id="IPR029045">
    <property type="entry name" value="ClpP/crotonase-like_dom_sf"/>
</dbReference>
<dbReference type="eggNOG" id="COG0616">
    <property type="taxonomic scope" value="Bacteria"/>
</dbReference>
<keyword evidence="1" id="KW-0378">Hydrolase</keyword>
<accession>I6YT42</accession>
<dbReference type="PANTHER" id="PTHR35984:SF1">
    <property type="entry name" value="PERIPLASMIC SERINE PROTEASE"/>
    <property type="match status" value="1"/>
</dbReference>
<name>I6YT42_MELRP</name>
<dbReference type="InterPro" id="IPR002825">
    <property type="entry name" value="Pept_S49_ser-pept_pro"/>
</dbReference>
<dbReference type="Proteomes" id="UP000009011">
    <property type="component" value="Chromosome"/>
</dbReference>
<dbReference type="GO" id="GO:0008233">
    <property type="term" value="F:peptidase activity"/>
    <property type="evidence" value="ECO:0007669"/>
    <property type="project" value="UniProtKB-KW"/>
</dbReference>
<dbReference type="GO" id="GO:0006508">
    <property type="term" value="P:proteolysis"/>
    <property type="evidence" value="ECO:0007669"/>
    <property type="project" value="UniProtKB-KW"/>
</dbReference>
<evidence type="ECO:0000313" key="2">
    <source>
        <dbReference type="Proteomes" id="UP000009011"/>
    </source>
</evidence>
<evidence type="ECO:0000313" key="1">
    <source>
        <dbReference type="EMBL" id="AFN73722.1"/>
    </source>
</evidence>
<keyword evidence="1" id="KW-0645">Protease</keyword>
<keyword evidence="2" id="KW-1185">Reference proteome</keyword>
<dbReference type="KEGG" id="mro:MROS_0479"/>
<dbReference type="EMBL" id="CP003557">
    <property type="protein sequence ID" value="AFN73722.1"/>
    <property type="molecule type" value="Genomic_DNA"/>
</dbReference>
<dbReference type="HOGENOM" id="CLU_067083_0_0_10"/>
<dbReference type="OrthoDB" id="9806253at2"/>
<organism evidence="1 2">
    <name type="scientific">Melioribacter roseus (strain DSM 23840 / JCM 17771 / VKM B-2668 / P3M-2)</name>
    <dbReference type="NCBI Taxonomy" id="1191523"/>
    <lineage>
        <taxon>Bacteria</taxon>
        <taxon>Pseudomonadati</taxon>
        <taxon>Ignavibacteriota</taxon>
        <taxon>Ignavibacteria</taxon>
        <taxon>Ignavibacteriales</taxon>
        <taxon>Melioribacteraceae</taxon>
        <taxon>Melioribacter</taxon>
    </lineage>
</organism>
<reference evidence="1 2" key="1">
    <citation type="journal article" date="2013" name="PLoS ONE">
        <title>Genomic analysis of Melioribacter roseus, facultatively anaerobic organotrophic bacterium representing a novel deep lineage within Bacteriodetes/Chlorobi group.</title>
        <authorList>
            <person name="Kadnikov V.V."/>
            <person name="Mardanov A.V."/>
            <person name="Podosokorskaya O.A."/>
            <person name="Gavrilov S.N."/>
            <person name="Kublanov I.V."/>
            <person name="Beletsky A.V."/>
            <person name="Bonch-Osmolovskaya E.A."/>
            <person name="Ravin N.V."/>
        </authorList>
    </citation>
    <scope>NUCLEOTIDE SEQUENCE [LARGE SCALE GENOMIC DNA]</scope>
    <source>
        <strain evidence="2">JCM 17771 / P3M-2</strain>
    </source>
</reference>
<dbReference type="SUPFAM" id="SSF52096">
    <property type="entry name" value="ClpP/crotonase"/>
    <property type="match status" value="1"/>
</dbReference>
<dbReference type="PATRIC" id="fig|1191523.3.peg.499"/>
<dbReference type="Gene3D" id="3.90.226.10">
    <property type="entry name" value="2-enoyl-CoA Hydratase, Chain A, domain 1"/>
    <property type="match status" value="1"/>
</dbReference>
<dbReference type="PANTHER" id="PTHR35984">
    <property type="entry name" value="PERIPLASMIC SERINE PROTEASE"/>
    <property type="match status" value="1"/>
</dbReference>